<gene>
    <name evidence="2" type="ORF">DES41_113144</name>
</gene>
<feature type="region of interest" description="Disordered" evidence="1">
    <location>
        <begin position="1"/>
        <end position="29"/>
    </location>
</feature>
<reference evidence="2 3" key="1">
    <citation type="submission" date="2018-07" db="EMBL/GenBank/DDBJ databases">
        <title>Genomic Encyclopedia of Type Strains, Phase IV (KMG-IV): sequencing the most valuable type-strain genomes for metagenomic binning, comparative biology and taxonomic classification.</title>
        <authorList>
            <person name="Goeker M."/>
        </authorList>
    </citation>
    <scope>NUCLEOTIDE SEQUENCE [LARGE SCALE GENOMIC DNA]</scope>
    <source>
        <strain evidence="2 3">DSM 21634</strain>
    </source>
</reference>
<evidence type="ECO:0000313" key="3">
    <source>
        <dbReference type="Proteomes" id="UP000252884"/>
    </source>
</evidence>
<organism evidence="2 3">
    <name type="scientific">Pseudorhodoferax soli</name>
    <dbReference type="NCBI Taxonomy" id="545864"/>
    <lineage>
        <taxon>Bacteria</taxon>
        <taxon>Pseudomonadati</taxon>
        <taxon>Pseudomonadota</taxon>
        <taxon>Betaproteobacteria</taxon>
        <taxon>Burkholderiales</taxon>
        <taxon>Comamonadaceae</taxon>
    </lineage>
</organism>
<evidence type="ECO:0000256" key="1">
    <source>
        <dbReference type="SAM" id="MobiDB-lite"/>
    </source>
</evidence>
<dbReference type="RefSeq" id="WP_147283041.1">
    <property type="nucleotide sequence ID" value="NZ_QPJK01000013.1"/>
</dbReference>
<dbReference type="Proteomes" id="UP000252884">
    <property type="component" value="Unassembled WGS sequence"/>
</dbReference>
<sequence length="128" mass="13318">MRGHFLTGEQVGRTMGLPHRPHAPQTAALPPAGGLHWRWRHLSGLATVLGALAARAQQLPQSRWLQGAGVSGALMGGSMAARATALGTVPVPLLSQKFSQRSHHAMPGFGAGAMLAASSFARFIPVLA</sequence>
<proteinExistence type="predicted"/>
<accession>A0A368XB84</accession>
<keyword evidence="3" id="KW-1185">Reference proteome</keyword>
<dbReference type="EMBL" id="QPJK01000013">
    <property type="protein sequence ID" value="RCW65220.1"/>
    <property type="molecule type" value="Genomic_DNA"/>
</dbReference>
<evidence type="ECO:0000313" key="2">
    <source>
        <dbReference type="EMBL" id="RCW65220.1"/>
    </source>
</evidence>
<protein>
    <submittedName>
        <fullName evidence="2">Uncharacterized protein</fullName>
    </submittedName>
</protein>
<dbReference type="AlphaFoldDB" id="A0A368XB84"/>
<name>A0A368XB84_9BURK</name>
<comment type="caution">
    <text evidence="2">The sequence shown here is derived from an EMBL/GenBank/DDBJ whole genome shotgun (WGS) entry which is preliminary data.</text>
</comment>